<organism evidence="2 4">
    <name type="scientific">Teladorsagia circumcincta</name>
    <name type="common">Brown stomach worm</name>
    <name type="synonym">Ostertagia circumcincta</name>
    <dbReference type="NCBI Taxonomy" id="45464"/>
    <lineage>
        <taxon>Eukaryota</taxon>
        <taxon>Metazoa</taxon>
        <taxon>Ecdysozoa</taxon>
        <taxon>Nematoda</taxon>
        <taxon>Chromadorea</taxon>
        <taxon>Rhabditida</taxon>
        <taxon>Rhabditina</taxon>
        <taxon>Rhabditomorpha</taxon>
        <taxon>Strongyloidea</taxon>
        <taxon>Trichostrongylidae</taxon>
        <taxon>Teladorsagia</taxon>
    </lineage>
</organism>
<feature type="region of interest" description="Disordered" evidence="1">
    <location>
        <begin position="1"/>
        <end position="58"/>
    </location>
</feature>
<evidence type="ECO:0000313" key="2">
    <source>
        <dbReference type="EMBL" id="PIO57961.1"/>
    </source>
</evidence>
<keyword evidence="4" id="KW-1185">Reference proteome</keyword>
<gene>
    <name evidence="3" type="ORF">TELCIR_08168</name>
    <name evidence="2" type="ORF">TELCIR_20616</name>
</gene>
<dbReference type="EMBL" id="KZ362951">
    <property type="protein sequence ID" value="PIO57961.1"/>
    <property type="molecule type" value="Genomic_DNA"/>
</dbReference>
<evidence type="ECO:0000313" key="3">
    <source>
        <dbReference type="EMBL" id="PIO69996.1"/>
    </source>
</evidence>
<reference evidence="2 4" key="1">
    <citation type="submission" date="2015-09" db="EMBL/GenBank/DDBJ databases">
        <title>Draft genome of the parasitic nematode Teladorsagia circumcincta isolate WARC Sus (inbred).</title>
        <authorList>
            <person name="Mitreva M."/>
        </authorList>
    </citation>
    <scope>NUCLEOTIDE SEQUENCE [LARGE SCALE GENOMIC DNA]</scope>
    <source>
        <strain evidence="2 4">S</strain>
    </source>
</reference>
<dbReference type="AlphaFoldDB" id="A0A2G9TJ29"/>
<feature type="compositionally biased region" description="Basic and acidic residues" evidence="1">
    <location>
        <begin position="11"/>
        <end position="34"/>
    </location>
</feature>
<evidence type="ECO:0000313" key="4">
    <source>
        <dbReference type="Proteomes" id="UP000230423"/>
    </source>
</evidence>
<accession>A0A2G9TJ29</accession>
<dbReference type="EMBL" id="KZ346437">
    <property type="protein sequence ID" value="PIO69996.1"/>
    <property type="molecule type" value="Genomic_DNA"/>
</dbReference>
<protein>
    <submittedName>
        <fullName evidence="2">Uncharacterized protein</fullName>
    </submittedName>
</protein>
<proteinExistence type="predicted"/>
<dbReference type="Proteomes" id="UP000230423">
    <property type="component" value="Unassembled WGS sequence"/>
</dbReference>
<sequence length="76" mass="8100">MGGEEELSGVEADHDHGSNTESSRGYDLDPRAPDSRLGVGDGSSSPTHGRSACDFRQSPSLFNDSFKLEMSSSIHT</sequence>
<name>A0A2G9TJ29_TELCI</name>
<evidence type="ECO:0000256" key="1">
    <source>
        <dbReference type="SAM" id="MobiDB-lite"/>
    </source>
</evidence>